<name>A0ABZ0U9B2_9FIRM</name>
<gene>
    <name evidence="1" type="ORF">BLCOC_21600</name>
</gene>
<reference evidence="1" key="1">
    <citation type="submission" date="2023-10" db="EMBL/GenBank/DDBJ databases">
        <title>Genome sequence of Blautia coccoides DSM 935.</title>
        <authorList>
            <person name="Boeer T."/>
            <person name="Bengelsdorf F.R."/>
            <person name="Daniel R."/>
            <person name="Poehlein A."/>
        </authorList>
    </citation>
    <scope>NUCLEOTIDE SEQUENCE [LARGE SCALE GENOMIC DNA]</scope>
    <source>
        <strain evidence="1">DSM 935</strain>
    </source>
</reference>
<accession>A0ABZ0U9B2</accession>
<dbReference type="Proteomes" id="UP001325248">
    <property type="component" value="Chromosome"/>
</dbReference>
<protein>
    <submittedName>
        <fullName evidence="1">Uncharacterized protein</fullName>
    </submittedName>
</protein>
<evidence type="ECO:0000313" key="2">
    <source>
        <dbReference type="Proteomes" id="UP001325248"/>
    </source>
</evidence>
<keyword evidence="2" id="KW-1185">Reference proteome</keyword>
<dbReference type="EMBL" id="CP136422">
    <property type="protein sequence ID" value="WPX73807.1"/>
    <property type="molecule type" value="Genomic_DNA"/>
</dbReference>
<sequence>MKEVKELLKLAADSMKNETLCHLLESDMEYQKRSEEAKQALRDVDELELTEKQRYIVDTLIARKDEVEYDYHVNAYMAGMLDGYEILKMFNLTRE</sequence>
<evidence type="ECO:0000313" key="1">
    <source>
        <dbReference type="EMBL" id="WPX73807.1"/>
    </source>
</evidence>
<proteinExistence type="predicted"/>
<organism evidence="1 2">
    <name type="scientific">Blautia producta</name>
    <dbReference type="NCBI Taxonomy" id="33035"/>
    <lineage>
        <taxon>Bacteria</taxon>
        <taxon>Bacillati</taxon>
        <taxon>Bacillota</taxon>
        <taxon>Clostridia</taxon>
        <taxon>Lachnospirales</taxon>
        <taxon>Lachnospiraceae</taxon>
        <taxon>Blautia</taxon>
    </lineage>
</organism>